<keyword evidence="1" id="KW-1133">Transmembrane helix</keyword>
<proteinExistence type="predicted"/>
<accession>A0A972W1B2</accession>
<organism evidence="2 3">
    <name type="scientific">SAR86 cluster bacterium</name>
    <dbReference type="NCBI Taxonomy" id="2030880"/>
    <lineage>
        <taxon>Bacteria</taxon>
        <taxon>Pseudomonadati</taxon>
        <taxon>Pseudomonadota</taxon>
        <taxon>Gammaproteobacteria</taxon>
        <taxon>SAR86 cluster</taxon>
    </lineage>
</organism>
<sequence length="106" mass="11345">MTVAANPVFTETRPAVTGPPISAIDRLSFTVFLAVVVHAALILGVTFTFAEKSPSTHTMEVTLAQHMSERQPDKVDFIAQFNQAGSGTLADKAELTAPTEADFHDT</sequence>
<comment type="caution">
    <text evidence="2">The sequence shown here is derived from an EMBL/GenBank/DDBJ whole genome shotgun (WGS) entry which is preliminary data.</text>
</comment>
<reference evidence="2" key="1">
    <citation type="submission" date="2020-05" db="EMBL/GenBank/DDBJ databases">
        <title>Sulfur intermediates as new biogeochemical hubs in an aquatic model microbial ecosystem.</title>
        <authorList>
            <person name="Vigneron A."/>
        </authorList>
    </citation>
    <scope>NUCLEOTIDE SEQUENCE</scope>
    <source>
        <strain evidence="2">Bin.250</strain>
    </source>
</reference>
<keyword evidence="1" id="KW-0812">Transmembrane</keyword>
<evidence type="ECO:0000256" key="1">
    <source>
        <dbReference type="SAM" id="Phobius"/>
    </source>
</evidence>
<keyword evidence="1" id="KW-0472">Membrane</keyword>
<protein>
    <submittedName>
        <fullName evidence="2">Energy transducer TonB</fullName>
    </submittedName>
</protein>
<dbReference type="Proteomes" id="UP000754644">
    <property type="component" value="Unassembled WGS sequence"/>
</dbReference>
<dbReference type="EMBL" id="JABMOJ010000580">
    <property type="protein sequence ID" value="NQV66777.1"/>
    <property type="molecule type" value="Genomic_DNA"/>
</dbReference>
<dbReference type="AlphaFoldDB" id="A0A972W1B2"/>
<evidence type="ECO:0000313" key="2">
    <source>
        <dbReference type="EMBL" id="NQV66777.1"/>
    </source>
</evidence>
<gene>
    <name evidence="2" type="ORF">HQ497_15565</name>
</gene>
<feature type="transmembrane region" description="Helical" evidence="1">
    <location>
        <begin position="29"/>
        <end position="50"/>
    </location>
</feature>
<evidence type="ECO:0000313" key="3">
    <source>
        <dbReference type="Proteomes" id="UP000754644"/>
    </source>
</evidence>
<name>A0A972W1B2_9GAMM</name>
<feature type="non-terminal residue" evidence="2">
    <location>
        <position position="106"/>
    </location>
</feature>